<dbReference type="AlphaFoldDB" id="A0A7X9TAA0"/>
<name>A0A7X9TAA0_9ACTN</name>
<feature type="transmembrane region" description="Helical" evidence="2">
    <location>
        <begin position="39"/>
        <end position="61"/>
    </location>
</feature>
<dbReference type="RefSeq" id="WP_170103374.1">
    <property type="nucleotide sequence ID" value="NZ_JABAGR010000002.1"/>
</dbReference>
<reference evidence="3 4" key="1">
    <citation type="submission" date="2020-04" db="EMBL/GenBank/DDBJ databases">
        <authorList>
            <person name="Hitch T.C.A."/>
            <person name="Wylensek D."/>
            <person name="Clavel T."/>
        </authorList>
    </citation>
    <scope>NUCLEOTIDE SEQUENCE [LARGE SCALE GENOMIC DNA]</scope>
    <source>
        <strain evidence="3 4">105184</strain>
    </source>
</reference>
<organism evidence="3 4">
    <name type="scientific">Parafannyhessea umbonata</name>
    <dbReference type="NCBI Taxonomy" id="604330"/>
    <lineage>
        <taxon>Bacteria</taxon>
        <taxon>Bacillati</taxon>
        <taxon>Actinomycetota</taxon>
        <taxon>Coriobacteriia</taxon>
        <taxon>Coriobacteriales</taxon>
        <taxon>Atopobiaceae</taxon>
        <taxon>Parafannyhessea</taxon>
    </lineage>
</organism>
<keyword evidence="2" id="KW-0812">Transmembrane</keyword>
<sequence length="242" mass="27192">MSQDQNIGGQNAGGQGAGRDAAGEKGLTQRLRGMLGERFTRFVGSSLISTALDQVLAFLLFGWLRGVFVSADFLRIFTATLIARVCSVALNYAINMKRVFNDDKADHAKIEEAHAAQLAGSDEVEDVELDEDDEAGIDFDDIVEGPDDEVRLGQVEVRPMRESLPRFIALAAFVLFLSSVGVYIGHVILGFNESASKIVCDMLLFFVNYYFQRTWVFARRKRKSHRVRVRRRHRRERDGRSS</sequence>
<gene>
    <name evidence="3" type="ORF">HF885_02385</name>
</gene>
<evidence type="ECO:0000313" key="4">
    <source>
        <dbReference type="Proteomes" id="UP000565613"/>
    </source>
</evidence>
<dbReference type="EMBL" id="JABAGR010000002">
    <property type="protein sequence ID" value="NMF25296.1"/>
    <property type="molecule type" value="Genomic_DNA"/>
</dbReference>
<keyword evidence="2" id="KW-1133">Transmembrane helix</keyword>
<evidence type="ECO:0000256" key="2">
    <source>
        <dbReference type="SAM" id="Phobius"/>
    </source>
</evidence>
<comment type="caution">
    <text evidence="3">The sequence shown here is derived from an EMBL/GenBank/DDBJ whole genome shotgun (WGS) entry which is preliminary data.</text>
</comment>
<feature type="region of interest" description="Disordered" evidence="1">
    <location>
        <begin position="1"/>
        <end position="22"/>
    </location>
</feature>
<keyword evidence="2" id="KW-0472">Membrane</keyword>
<proteinExistence type="predicted"/>
<evidence type="ECO:0000313" key="3">
    <source>
        <dbReference type="EMBL" id="NMF25296.1"/>
    </source>
</evidence>
<feature type="transmembrane region" description="Helical" evidence="2">
    <location>
        <begin position="167"/>
        <end position="188"/>
    </location>
</feature>
<evidence type="ECO:0000256" key="1">
    <source>
        <dbReference type="SAM" id="MobiDB-lite"/>
    </source>
</evidence>
<dbReference type="Proteomes" id="UP000565613">
    <property type="component" value="Unassembled WGS sequence"/>
</dbReference>
<protein>
    <recommendedName>
        <fullName evidence="5">GtrA-like protein domain-containing protein</fullName>
    </recommendedName>
</protein>
<evidence type="ECO:0008006" key="5">
    <source>
        <dbReference type="Google" id="ProtNLM"/>
    </source>
</evidence>
<feature type="transmembrane region" description="Helical" evidence="2">
    <location>
        <begin position="73"/>
        <end position="94"/>
    </location>
</feature>
<feature type="transmembrane region" description="Helical" evidence="2">
    <location>
        <begin position="194"/>
        <end position="211"/>
    </location>
</feature>
<accession>A0A7X9TAA0</accession>